<dbReference type="Gene3D" id="1.50.10.10">
    <property type="match status" value="1"/>
</dbReference>
<keyword evidence="6 11" id="KW-0106">Calcium</keyword>
<comment type="catalytic activity">
    <reaction evidence="8">
        <text>N(4)-(alpha-D-Man-(1-&gt;2)-alpha-D-Man-(1-&gt;2)-alpha-D-Man-(1-&gt;3)-[alpha-D-Man-(1-&gt;3)-[alpha-D-Man-(1-&gt;2)-alpha-D-Man-(1-&gt;6)]-alpha-D-Man-(1-&gt;6)]-beta-D-Man-(1-&gt;4)-beta-D-GlcNAc-(1-&gt;4)-beta-D-GlcNAc)-L-asparaginyl-[protein] (N-glucan mannose isomer 8A1,2,3B1,3) + 3 H2O = N(4)-(alpha-D-Man-(1-&gt;3)-[alpha-D-Man-(1-&gt;3)-[alpha-D-Man-(1-&gt;6)]-alpha-D-Man-(1-&gt;6)]-beta-D-Man-(1-&gt;4)-beta-D-GlcNAc-(1-&gt;4)-beta-D-GlcNAc)-L-asparaginyl-[protein] (N-glucan mannose isomer 5A1,2) + 3 beta-D-mannose</text>
        <dbReference type="Rhea" id="RHEA:56028"/>
        <dbReference type="Rhea" id="RHEA-COMP:14358"/>
        <dbReference type="Rhea" id="RHEA-COMP:14367"/>
        <dbReference type="ChEBI" id="CHEBI:15377"/>
        <dbReference type="ChEBI" id="CHEBI:28563"/>
        <dbReference type="ChEBI" id="CHEBI:59087"/>
        <dbReference type="ChEBI" id="CHEBI:60628"/>
        <dbReference type="EC" id="3.2.1.113"/>
    </reaction>
</comment>
<dbReference type="InterPro" id="IPR050749">
    <property type="entry name" value="Glycosyl_Hydrolase_47"/>
</dbReference>
<evidence type="ECO:0000256" key="9">
    <source>
        <dbReference type="ARBA" id="ARBA00048605"/>
    </source>
</evidence>
<dbReference type="InterPro" id="IPR012341">
    <property type="entry name" value="6hp_glycosidase-like_sf"/>
</dbReference>
<gene>
    <name evidence="15" type="ORF">SteCoe_9686</name>
</gene>
<dbReference type="GO" id="GO:0004571">
    <property type="term" value="F:mannosyl-oligosaccharide 1,2-alpha-mannosidase activity"/>
    <property type="evidence" value="ECO:0007669"/>
    <property type="project" value="UniProtKB-EC"/>
</dbReference>
<feature type="active site" description="Proton donor" evidence="10">
    <location>
        <position position="124"/>
    </location>
</feature>
<evidence type="ECO:0000313" key="15">
    <source>
        <dbReference type="EMBL" id="OMJ88370.1"/>
    </source>
</evidence>
<comment type="pathway">
    <text evidence="2">Protein modification; protein glycosylation.</text>
</comment>
<dbReference type="InterPro" id="IPR036026">
    <property type="entry name" value="Seven-hairpin_glycosidases"/>
</dbReference>
<dbReference type="AlphaFoldDB" id="A0A1R2CHD8"/>
<keyword evidence="4 11" id="KW-0479">Metal-binding</keyword>
<keyword evidence="14" id="KW-0732">Signal</keyword>
<organism evidence="15 16">
    <name type="scientific">Stentor coeruleus</name>
    <dbReference type="NCBI Taxonomy" id="5963"/>
    <lineage>
        <taxon>Eukaryota</taxon>
        <taxon>Sar</taxon>
        <taxon>Alveolata</taxon>
        <taxon>Ciliophora</taxon>
        <taxon>Postciliodesmatophora</taxon>
        <taxon>Heterotrichea</taxon>
        <taxon>Heterotrichida</taxon>
        <taxon>Stentoridae</taxon>
        <taxon>Stentor</taxon>
    </lineage>
</organism>
<evidence type="ECO:0000256" key="6">
    <source>
        <dbReference type="ARBA" id="ARBA00022837"/>
    </source>
</evidence>
<sequence length="498" mass="56884">MRLSLYIGLVAVFWALSILILQAGKKQNPFADFSSPPSAPEAQEQIKQAFLHAWKGYSKYAWGKDELCSLTKSGNNWMYMGSTIVDSLSSLWLLGLQNEFQNATEWVEKYLTFNSSNTFTSFFEVNIRILGGLISAYELSGQKVFLDKAEELGKIMAKAFDSKGFPPSYYNFATGEGNTRKEIRTYSIYGPVYSPGYYSLAELGTLSLEFSALGHHLNQDHYKYLGSQAIHLILNSFESGIFPNGIYNDLSHTNTYSVAGEGDSFYEYLVKEYLHTGSKNSELEKAAIDSINDIIEKLLQQDVAGYYYLGLIKDGEFISQMDHLACFFPGTIVLAAERLGFSNKERLITIAKELAFTCYNMYEQSDSGLASEIVNLHYGIKYPWFVDNHYALRPETLESLWYLYDLTKDNIYREWAWNIFQAIEKHAKNDVAYAEIENVNRNPPNQRGCLPSYFFSETLKYLYMIFSDEEIIDLNTWVLTTEGHPLKIKTDYTNPNLK</sequence>
<dbReference type="OrthoDB" id="8118055at2759"/>
<dbReference type="EMBL" id="MPUH01000152">
    <property type="protein sequence ID" value="OMJ88370.1"/>
    <property type="molecule type" value="Genomic_DNA"/>
</dbReference>
<feature type="active site" evidence="10">
    <location>
        <position position="395"/>
    </location>
</feature>
<dbReference type="InterPro" id="IPR001382">
    <property type="entry name" value="Glyco_hydro_47"/>
</dbReference>
<evidence type="ECO:0000256" key="8">
    <source>
        <dbReference type="ARBA" id="ARBA00047669"/>
    </source>
</evidence>
<dbReference type="GO" id="GO:0005783">
    <property type="term" value="C:endoplasmic reticulum"/>
    <property type="evidence" value="ECO:0007669"/>
    <property type="project" value="TreeGrafter"/>
</dbReference>
<feature type="chain" id="PRO_5012977899" description="alpha-1,2-Mannosidase" evidence="14">
    <location>
        <begin position="24"/>
        <end position="498"/>
    </location>
</feature>
<comment type="catalytic activity">
    <reaction evidence="9">
        <text>N(4)-(alpha-D-Man-(1-&gt;2)-alpha-D-Man-(1-&gt;2)-alpha-D-Man-(1-&gt;3)-[alpha-D-Man-(1-&gt;2)-alpha-D-Man-(1-&gt;3)-[alpha-D-Man-(1-&gt;2)-alpha-D-Man-(1-&gt;6)]-alpha-D-Man-(1-&gt;6)]-beta-D-Man-(1-&gt;4)-beta-D-GlcNAc-(1-&gt;4)-beta-D-GlcNAc)-L-asparaginyl-[protein] (N-glucan mannose isomer 9A1,2,3B1,2,3) + 4 H2O = N(4)-(alpha-D-Man-(1-&gt;3)-[alpha-D-Man-(1-&gt;3)-[alpha-D-Man-(1-&gt;6)]-alpha-D-Man-(1-&gt;6)]-beta-D-Man-(1-&gt;4)-beta-D-GlcNAc-(1-&gt;4)-beta-D-GlcNAc)-L-asparaginyl-[protein] (N-glucan mannose isomer 5A1,2) + 4 beta-D-mannose</text>
        <dbReference type="Rhea" id="RHEA:56008"/>
        <dbReference type="Rhea" id="RHEA-COMP:14356"/>
        <dbReference type="Rhea" id="RHEA-COMP:14367"/>
        <dbReference type="ChEBI" id="CHEBI:15377"/>
        <dbReference type="ChEBI" id="CHEBI:28563"/>
        <dbReference type="ChEBI" id="CHEBI:59087"/>
        <dbReference type="ChEBI" id="CHEBI:139493"/>
        <dbReference type="EC" id="3.2.1.113"/>
    </reaction>
</comment>
<accession>A0A1R2CHD8</accession>
<keyword evidence="5 13" id="KW-0378">Hydrolase</keyword>
<feature type="disulfide bond" evidence="12">
    <location>
        <begin position="326"/>
        <end position="358"/>
    </location>
</feature>
<dbReference type="PRINTS" id="PR00747">
    <property type="entry name" value="GLYHDRLASE47"/>
</dbReference>
<feature type="binding site" evidence="11">
    <location>
        <position position="481"/>
    </location>
    <ligand>
        <name>Ca(2+)</name>
        <dbReference type="ChEBI" id="CHEBI:29108"/>
    </ligand>
</feature>
<evidence type="ECO:0000256" key="12">
    <source>
        <dbReference type="PIRSR" id="PIRSR601382-3"/>
    </source>
</evidence>
<keyword evidence="7 12" id="KW-1015">Disulfide bond</keyword>
<feature type="active site" description="Proton donor" evidence="10">
    <location>
        <position position="372"/>
    </location>
</feature>
<proteinExistence type="inferred from homology"/>
<evidence type="ECO:0000256" key="1">
    <source>
        <dbReference type="ARBA" id="ARBA00001913"/>
    </source>
</evidence>
<evidence type="ECO:0000256" key="7">
    <source>
        <dbReference type="ARBA" id="ARBA00023157"/>
    </source>
</evidence>
<comment type="similarity">
    <text evidence="3 13">Belongs to the glycosyl hydrolase 47 family.</text>
</comment>
<dbReference type="PANTHER" id="PTHR11742:SF55">
    <property type="entry name" value="ENDOPLASMIC RETICULUM MANNOSYL-OLIGOSACCHARIDE 1,2-ALPHA-MANNOSIDASE"/>
    <property type="match status" value="1"/>
</dbReference>
<reference evidence="15 16" key="1">
    <citation type="submission" date="2016-11" db="EMBL/GenBank/DDBJ databases">
        <title>The macronuclear genome of Stentor coeruleus: a giant cell with tiny introns.</title>
        <authorList>
            <person name="Slabodnick M."/>
            <person name="Ruby J.G."/>
            <person name="Reiff S.B."/>
            <person name="Swart E.C."/>
            <person name="Gosai S."/>
            <person name="Prabakaran S."/>
            <person name="Witkowska E."/>
            <person name="Larue G.E."/>
            <person name="Fisher S."/>
            <person name="Freeman R.M."/>
            <person name="Gunawardena J."/>
            <person name="Chu W."/>
            <person name="Stover N.A."/>
            <person name="Gregory B.D."/>
            <person name="Nowacki M."/>
            <person name="Derisi J."/>
            <person name="Roy S.W."/>
            <person name="Marshall W.F."/>
            <person name="Sood P."/>
        </authorList>
    </citation>
    <scope>NUCLEOTIDE SEQUENCE [LARGE SCALE GENOMIC DNA]</scope>
    <source>
        <strain evidence="15">WM001</strain>
    </source>
</reference>
<evidence type="ECO:0000256" key="4">
    <source>
        <dbReference type="ARBA" id="ARBA00022723"/>
    </source>
</evidence>
<evidence type="ECO:0000256" key="3">
    <source>
        <dbReference type="ARBA" id="ARBA00007658"/>
    </source>
</evidence>
<comment type="cofactor">
    <cofactor evidence="1 11">
        <name>Ca(2+)</name>
        <dbReference type="ChEBI" id="CHEBI:29108"/>
    </cofactor>
</comment>
<dbReference type="EC" id="3.2.1.-" evidence="13"/>
<evidence type="ECO:0000256" key="2">
    <source>
        <dbReference type="ARBA" id="ARBA00004922"/>
    </source>
</evidence>
<name>A0A1R2CHD8_9CILI</name>
<dbReference type="Pfam" id="PF01532">
    <property type="entry name" value="Glyco_hydro_47"/>
    <property type="match status" value="1"/>
</dbReference>
<evidence type="ECO:0000256" key="14">
    <source>
        <dbReference type="SAM" id="SignalP"/>
    </source>
</evidence>
<dbReference type="GO" id="GO:0005975">
    <property type="term" value="P:carbohydrate metabolic process"/>
    <property type="evidence" value="ECO:0007669"/>
    <property type="project" value="InterPro"/>
</dbReference>
<evidence type="ECO:0000313" key="16">
    <source>
        <dbReference type="Proteomes" id="UP000187209"/>
    </source>
</evidence>
<dbReference type="Proteomes" id="UP000187209">
    <property type="component" value="Unassembled WGS sequence"/>
</dbReference>
<feature type="signal peptide" evidence="14">
    <location>
        <begin position="1"/>
        <end position="23"/>
    </location>
</feature>
<dbReference type="PANTHER" id="PTHR11742">
    <property type="entry name" value="MANNOSYL-OLIGOSACCHARIDE ALPHA-1,2-MANNOSIDASE-RELATED"/>
    <property type="match status" value="1"/>
</dbReference>
<feature type="active site" evidence="10">
    <location>
        <position position="263"/>
    </location>
</feature>
<evidence type="ECO:0000256" key="10">
    <source>
        <dbReference type="PIRSR" id="PIRSR601382-1"/>
    </source>
</evidence>
<evidence type="ECO:0000256" key="13">
    <source>
        <dbReference type="RuleBase" id="RU361193"/>
    </source>
</evidence>
<comment type="caution">
    <text evidence="15">The sequence shown here is derived from an EMBL/GenBank/DDBJ whole genome shotgun (WGS) entry which is preliminary data.</text>
</comment>
<dbReference type="GO" id="GO:0005509">
    <property type="term" value="F:calcium ion binding"/>
    <property type="evidence" value="ECO:0007669"/>
    <property type="project" value="InterPro"/>
</dbReference>
<protein>
    <recommendedName>
        <fullName evidence="13">alpha-1,2-Mannosidase</fullName>
        <ecNumber evidence="13">3.2.1.-</ecNumber>
    </recommendedName>
</protein>
<keyword evidence="13" id="KW-0326">Glycosidase</keyword>
<dbReference type="GO" id="GO:0016020">
    <property type="term" value="C:membrane"/>
    <property type="evidence" value="ECO:0007669"/>
    <property type="project" value="InterPro"/>
</dbReference>
<keyword evidence="16" id="KW-1185">Reference proteome</keyword>
<evidence type="ECO:0000256" key="5">
    <source>
        <dbReference type="ARBA" id="ARBA00022801"/>
    </source>
</evidence>
<evidence type="ECO:0000256" key="11">
    <source>
        <dbReference type="PIRSR" id="PIRSR601382-2"/>
    </source>
</evidence>
<dbReference type="SUPFAM" id="SSF48225">
    <property type="entry name" value="Seven-hairpin glycosidases"/>
    <property type="match status" value="1"/>
</dbReference>